<evidence type="ECO:0000259" key="6">
    <source>
        <dbReference type="PROSITE" id="PS51471"/>
    </source>
</evidence>
<keyword evidence="8" id="KW-1185">Reference proteome</keyword>
<dbReference type="EMBL" id="CM017324">
    <property type="protein sequence ID" value="KAE8038182.1"/>
    <property type="molecule type" value="Genomic_DNA"/>
</dbReference>
<evidence type="ECO:0000256" key="3">
    <source>
        <dbReference type="ARBA" id="ARBA00022896"/>
    </source>
</evidence>
<dbReference type="InterPro" id="IPR005123">
    <property type="entry name" value="Oxoglu/Fe-dep_dioxygenase_dom"/>
</dbReference>
<feature type="domain" description="Fe2OG dioxygenase" evidence="6">
    <location>
        <begin position="206"/>
        <end position="306"/>
    </location>
</feature>
<dbReference type="SUPFAM" id="SSF51197">
    <property type="entry name" value="Clavaminate synthase-like"/>
    <property type="match status" value="1"/>
</dbReference>
<name>A0A660KP44_9ROSI</name>
<accession>A0A660KP44</accession>
<dbReference type="AlphaFoldDB" id="A0A660KP44"/>
<dbReference type="GO" id="GO:0031418">
    <property type="term" value="F:L-ascorbic acid binding"/>
    <property type="evidence" value="ECO:0007669"/>
    <property type="project" value="UniProtKB-KW"/>
</dbReference>
<keyword evidence="2 5" id="KW-0479">Metal-binding</keyword>
<gene>
    <name evidence="7" type="ORF">FH972_010717</name>
</gene>
<protein>
    <recommendedName>
        <fullName evidence="6">Fe2OG dioxygenase domain-containing protein</fullName>
    </recommendedName>
</protein>
<dbReference type="Proteomes" id="UP000327013">
    <property type="component" value="Chromosome 4"/>
</dbReference>
<reference evidence="7 8" key="1">
    <citation type="submission" date="2019-06" db="EMBL/GenBank/DDBJ databases">
        <title>A chromosomal-level reference genome of Carpinus fangiana (Coryloideae, Betulaceae).</title>
        <authorList>
            <person name="Yang X."/>
            <person name="Wang Z."/>
            <person name="Zhang L."/>
            <person name="Hao G."/>
            <person name="Liu J."/>
            <person name="Yang Y."/>
        </authorList>
    </citation>
    <scope>NUCLEOTIDE SEQUENCE [LARGE SCALE GENOMIC DNA]</scope>
    <source>
        <strain evidence="7">Cfa_2016G</strain>
        <tissue evidence="7">Leaf</tissue>
    </source>
</reference>
<evidence type="ECO:0000256" key="4">
    <source>
        <dbReference type="ARBA" id="ARBA00023004"/>
    </source>
</evidence>
<dbReference type="InterPro" id="IPR026992">
    <property type="entry name" value="DIOX_N"/>
</dbReference>
<comment type="similarity">
    <text evidence="1 5">Belongs to the iron/ascorbate-dependent oxidoreductase family.</text>
</comment>
<evidence type="ECO:0000256" key="5">
    <source>
        <dbReference type="RuleBase" id="RU003682"/>
    </source>
</evidence>
<dbReference type="FunFam" id="2.60.120.330:FF:000079">
    <property type="entry name" value="Protein SRG1"/>
    <property type="match status" value="1"/>
</dbReference>
<organism evidence="7 8">
    <name type="scientific">Carpinus fangiana</name>
    <dbReference type="NCBI Taxonomy" id="176857"/>
    <lineage>
        <taxon>Eukaryota</taxon>
        <taxon>Viridiplantae</taxon>
        <taxon>Streptophyta</taxon>
        <taxon>Embryophyta</taxon>
        <taxon>Tracheophyta</taxon>
        <taxon>Spermatophyta</taxon>
        <taxon>Magnoliopsida</taxon>
        <taxon>eudicotyledons</taxon>
        <taxon>Gunneridae</taxon>
        <taxon>Pentapetalae</taxon>
        <taxon>rosids</taxon>
        <taxon>fabids</taxon>
        <taxon>Fagales</taxon>
        <taxon>Betulaceae</taxon>
        <taxon>Carpinus</taxon>
    </lineage>
</organism>
<dbReference type="Pfam" id="PF03171">
    <property type="entry name" value="2OG-FeII_Oxy"/>
    <property type="match status" value="1"/>
</dbReference>
<evidence type="ECO:0000313" key="7">
    <source>
        <dbReference type="EMBL" id="KAE8038182.1"/>
    </source>
</evidence>
<dbReference type="GO" id="GO:0016491">
    <property type="term" value="F:oxidoreductase activity"/>
    <property type="evidence" value="ECO:0007669"/>
    <property type="project" value="UniProtKB-KW"/>
</dbReference>
<dbReference type="PROSITE" id="PS51471">
    <property type="entry name" value="FE2OG_OXY"/>
    <property type="match status" value="1"/>
</dbReference>
<evidence type="ECO:0000256" key="2">
    <source>
        <dbReference type="ARBA" id="ARBA00022723"/>
    </source>
</evidence>
<keyword evidence="4 5" id="KW-0408">Iron</keyword>
<evidence type="ECO:0000313" key="8">
    <source>
        <dbReference type="Proteomes" id="UP000327013"/>
    </source>
</evidence>
<dbReference type="GO" id="GO:0046872">
    <property type="term" value="F:metal ion binding"/>
    <property type="evidence" value="ECO:0007669"/>
    <property type="project" value="UniProtKB-KW"/>
</dbReference>
<dbReference type="Pfam" id="PF14226">
    <property type="entry name" value="DIOX_N"/>
    <property type="match status" value="1"/>
</dbReference>
<dbReference type="PANTHER" id="PTHR47991">
    <property type="entry name" value="OXOGLUTARATE/IRON-DEPENDENT DIOXYGENASE"/>
    <property type="match status" value="1"/>
</dbReference>
<keyword evidence="5" id="KW-0560">Oxidoreductase</keyword>
<sequence length="354" mass="40015">MAVEPESLQWSLPVPSVQELAIHGLQTVPPRYVRDDTDIIITAPSNPSFRVPLIDMTKLVNPGSQEQEIQRLHSACKEWGLFQIINHGVSDESLSSMKQQVQGFFDLPLQEKKRWAQKPGSLEGYGQAFVTTEEQKLEWNDMIFLRSIHPLQNRNLDFWPENPPEFRKALETYSEEMNRVAVSIVRFIAMGLGLDAQEYSETYRGGLCDMRINCYPPCPEPERVVGLCPHIDISGITLLLECGDMPGLQVLKDGHWVVVEPINGALVANLGHAMQIMSNGIYKAPDHRAMANRSKQRLSIATFCYPNSSADIGPAEKLIKSGSPPLFKTLKCEEYFRHFFNRKLEVSFIDSLKT</sequence>
<keyword evidence="3" id="KW-0847">Vitamin C</keyword>
<dbReference type="OrthoDB" id="288590at2759"/>
<dbReference type="Gene3D" id="2.60.120.330">
    <property type="entry name" value="B-lactam Antibiotic, Isopenicillin N Synthase, Chain"/>
    <property type="match status" value="1"/>
</dbReference>
<dbReference type="InterPro" id="IPR044861">
    <property type="entry name" value="IPNS-like_FE2OG_OXY"/>
</dbReference>
<proteinExistence type="inferred from homology"/>
<evidence type="ECO:0000256" key="1">
    <source>
        <dbReference type="ARBA" id="ARBA00008056"/>
    </source>
</evidence>
<dbReference type="InterPro" id="IPR027443">
    <property type="entry name" value="IPNS-like_sf"/>
</dbReference>
<dbReference type="InterPro" id="IPR050295">
    <property type="entry name" value="Plant_2OG-oxidoreductases"/>
</dbReference>